<dbReference type="InterPro" id="IPR038713">
    <property type="entry name" value="Terminase_Gp1_N_sf"/>
</dbReference>
<dbReference type="Gene3D" id="1.10.10.1400">
    <property type="entry name" value="Terminase, small subunit, N-terminal DNA-binding domain, HTH motif"/>
    <property type="match status" value="1"/>
</dbReference>
<organism evidence="3">
    <name type="scientific">Myoviridae sp. ctguh8</name>
    <dbReference type="NCBI Taxonomy" id="2826682"/>
    <lineage>
        <taxon>Viruses</taxon>
        <taxon>Duplodnaviria</taxon>
        <taxon>Heunggongvirae</taxon>
        <taxon>Uroviricota</taxon>
        <taxon>Caudoviricetes</taxon>
    </lineage>
</organism>
<name>A0A8S5MET7_9CAUD</name>
<proteinExistence type="predicted"/>
<dbReference type="EMBL" id="BK014886">
    <property type="protein sequence ID" value="DAD80696.1"/>
    <property type="molecule type" value="Genomic_DNA"/>
</dbReference>
<evidence type="ECO:0000313" key="3">
    <source>
        <dbReference type="EMBL" id="DAD80696.1"/>
    </source>
</evidence>
<sequence length="191" mass="21745">MALTPKQKIFADEYLVDLNATRAYKVAYSRVKNEETAAAAGARLLRNVKVVEYVQKRMDERAQRTEITQDRVLQELAKLGFFDIRKLFDDSGKPLDITGLDDETAACIAGLEVMDVYEGAGEDKEFSGYVKKYKLSDKLKALELIGRHLGMFKDKMDIEHSGVVDVRKVYDEMSEEELMELAKKYENINSS</sequence>
<accession>A0A8S5MET7</accession>
<evidence type="ECO:0000256" key="2">
    <source>
        <dbReference type="ARBA" id="ARBA00023219"/>
    </source>
</evidence>
<dbReference type="PANTHER" id="PTHR41328:SF2">
    <property type="entry name" value="TERMINASE SMALL SUBUNIT"/>
    <property type="match status" value="1"/>
</dbReference>
<keyword evidence="1" id="KW-1188">Viral release from host cell</keyword>
<keyword evidence="2" id="KW-0231">Viral genome packaging</keyword>
<reference evidence="3" key="1">
    <citation type="journal article" date="2021" name="Proc. Natl. Acad. Sci. U.S.A.">
        <title>A Catalog of Tens of Thousands of Viruses from Human Metagenomes Reveals Hidden Associations with Chronic Diseases.</title>
        <authorList>
            <person name="Tisza M.J."/>
            <person name="Buck C.B."/>
        </authorList>
    </citation>
    <scope>NUCLEOTIDE SEQUENCE</scope>
    <source>
        <strain evidence="3">Ctguh8</strain>
    </source>
</reference>
<dbReference type="GO" id="GO:0051276">
    <property type="term" value="P:chromosome organization"/>
    <property type="evidence" value="ECO:0007669"/>
    <property type="project" value="InterPro"/>
</dbReference>
<dbReference type="InterPro" id="IPR005335">
    <property type="entry name" value="Terminase_ssu"/>
</dbReference>
<evidence type="ECO:0000256" key="1">
    <source>
        <dbReference type="ARBA" id="ARBA00022612"/>
    </source>
</evidence>
<protein>
    <submittedName>
        <fullName evidence="3">Terminase small subunit</fullName>
    </submittedName>
</protein>
<dbReference type="Pfam" id="PF03592">
    <property type="entry name" value="Terminase_2"/>
    <property type="match status" value="1"/>
</dbReference>
<dbReference type="PANTHER" id="PTHR41328">
    <property type="entry name" value="TERMINASE SMALL SUBUNIT-RELATED"/>
    <property type="match status" value="1"/>
</dbReference>
<dbReference type="InterPro" id="IPR052404">
    <property type="entry name" value="SPP1-like_terminase"/>
</dbReference>